<keyword evidence="3 8" id="KW-0369">Histidine metabolism</keyword>
<evidence type="ECO:0000256" key="1">
    <source>
        <dbReference type="ARBA" id="ARBA00005113"/>
    </source>
</evidence>
<evidence type="ECO:0000256" key="4">
    <source>
        <dbReference type="ARBA" id="ARBA00023239"/>
    </source>
</evidence>
<keyword evidence="12" id="KW-1185">Reference proteome</keyword>
<evidence type="ECO:0000256" key="8">
    <source>
        <dbReference type="RuleBase" id="RU004479"/>
    </source>
</evidence>
<evidence type="ECO:0000256" key="10">
    <source>
        <dbReference type="SAM" id="MobiDB-lite"/>
    </source>
</evidence>
<evidence type="ECO:0000256" key="3">
    <source>
        <dbReference type="ARBA" id="ARBA00022808"/>
    </source>
</evidence>
<dbReference type="CDD" id="cd00332">
    <property type="entry name" value="PAL-HAL"/>
    <property type="match status" value="1"/>
</dbReference>
<evidence type="ECO:0000313" key="12">
    <source>
        <dbReference type="Proteomes" id="UP001501407"/>
    </source>
</evidence>
<evidence type="ECO:0000313" key="11">
    <source>
        <dbReference type="EMBL" id="GAA5090940.1"/>
    </source>
</evidence>
<reference evidence="12" key="1">
    <citation type="journal article" date="2019" name="Int. J. Syst. Evol. Microbiol.">
        <title>The Global Catalogue of Microorganisms (GCM) 10K type strain sequencing project: providing services to taxonomists for standard genome sequencing and annotation.</title>
        <authorList>
            <consortium name="The Broad Institute Genomics Platform"/>
            <consortium name="The Broad Institute Genome Sequencing Center for Infectious Disease"/>
            <person name="Wu L."/>
            <person name="Ma J."/>
        </authorList>
    </citation>
    <scope>NUCLEOTIDE SEQUENCE [LARGE SCALE GENOMIC DNA]</scope>
    <source>
        <strain evidence="12">JCM 18959</strain>
    </source>
</reference>
<evidence type="ECO:0000256" key="7">
    <source>
        <dbReference type="RuleBase" id="RU003954"/>
    </source>
</evidence>
<evidence type="ECO:0000256" key="9">
    <source>
        <dbReference type="RuleBase" id="RU004480"/>
    </source>
</evidence>
<evidence type="ECO:0000256" key="6">
    <source>
        <dbReference type="NCBIfam" id="TIGR01225"/>
    </source>
</evidence>
<dbReference type="NCBIfam" id="NF006871">
    <property type="entry name" value="PRK09367.1"/>
    <property type="match status" value="1"/>
</dbReference>
<name>A0ABP9M8B4_9MICO</name>
<dbReference type="PROSITE" id="PS00488">
    <property type="entry name" value="PAL_HISTIDASE"/>
    <property type="match status" value="1"/>
</dbReference>
<dbReference type="InterPro" id="IPR005921">
    <property type="entry name" value="HutH"/>
</dbReference>
<feature type="compositionally biased region" description="Polar residues" evidence="10">
    <location>
        <begin position="11"/>
        <end position="25"/>
    </location>
</feature>
<accession>A0ABP9M8B4</accession>
<dbReference type="EC" id="4.3.1.3" evidence="2 6"/>
<dbReference type="EMBL" id="BAABKZ010000001">
    <property type="protein sequence ID" value="GAA5090940.1"/>
    <property type="molecule type" value="Genomic_DNA"/>
</dbReference>
<protein>
    <recommendedName>
        <fullName evidence="2 6">Histidine ammonia-lyase</fullName>
        <ecNumber evidence="2 6">4.3.1.3</ecNumber>
    </recommendedName>
</protein>
<comment type="caution">
    <text evidence="11">The sequence shown here is derived from an EMBL/GenBank/DDBJ whole genome shotgun (WGS) entry which is preliminary data.</text>
</comment>
<dbReference type="Gene3D" id="1.10.275.10">
    <property type="entry name" value="Fumarase/aspartase (N-terminal domain)"/>
    <property type="match status" value="1"/>
</dbReference>
<dbReference type="Gene3D" id="1.20.200.10">
    <property type="entry name" value="Fumarase/aspartase (Central domain)"/>
    <property type="match status" value="1"/>
</dbReference>
<dbReference type="InterPro" id="IPR024083">
    <property type="entry name" value="Fumarase/histidase_N"/>
</dbReference>
<dbReference type="InterPro" id="IPR001106">
    <property type="entry name" value="Aromatic_Lyase"/>
</dbReference>
<evidence type="ECO:0000256" key="2">
    <source>
        <dbReference type="ARBA" id="ARBA00012994"/>
    </source>
</evidence>
<dbReference type="Pfam" id="PF00221">
    <property type="entry name" value="Lyase_aromatic"/>
    <property type="match status" value="1"/>
</dbReference>
<dbReference type="PANTHER" id="PTHR10362">
    <property type="entry name" value="HISTIDINE AMMONIA-LYASE"/>
    <property type="match status" value="1"/>
</dbReference>
<feature type="region of interest" description="Disordered" evidence="10">
    <location>
        <begin position="1"/>
        <end position="31"/>
    </location>
</feature>
<comment type="pathway">
    <text evidence="1 8">Amino-acid degradation; L-histidine degradation into L-glutamate; N-formimidoyl-L-glutamate from L-histidine: step 1/3.</text>
</comment>
<evidence type="ECO:0000256" key="5">
    <source>
        <dbReference type="ARBA" id="ARBA00049269"/>
    </source>
</evidence>
<sequence length="560" mass="57619">MSHGSPPVWNRSMSASLDSTVTPPSASDVPAATSSAVTLGGAPLSPADVVAVARGGARVIVAPETLARVAASRTLVEGLADDPDPHYGISTGFGALATTFIAPERRVQLQASLIRSHAAGTGPEVEREVVRALMLLRLQTLATGHTGVRPVVVETYAGMLNAGITPIIREYGSLGCSGDLAPLSHVALAAMGEGRVRNADGDEVEAADALAAASLAPLVLREKEGLALINGTDGMLGMLLLALHDISLLLDTADVAAAMSVESQLGTDAVFAADLQALRPQVGQAVSAANLRAVLAGSPIVASHRDPAVCTRVQDAYSLRCSPQVHGAARDTADHARIIATRELAAAVDNPVITDDGRVESNGNFHGAPVAYVLDFLAIAVADVASISERRTDRALDPARSNGLPPFLAHEVGVDSGFMIAQYAAAGIVSELKRLAVPASVDSIPSSAMQEDHVSMGWAAARKLRRAVDGLSRVLAIEVLTAARALDLRTPLQPGAATGAVRDLVRTVAGGPGPDRFLSPEMEAVTMLVASGAVARAAFPTTSFPTTAFQPSAVQPTTKE</sequence>
<dbReference type="SUPFAM" id="SSF48557">
    <property type="entry name" value="L-aspartase-like"/>
    <property type="match status" value="1"/>
</dbReference>
<comment type="subcellular location">
    <subcellularLocation>
        <location evidence="9">Cytoplasm</location>
    </subcellularLocation>
</comment>
<dbReference type="NCBIfam" id="TIGR01225">
    <property type="entry name" value="hutH"/>
    <property type="match status" value="1"/>
</dbReference>
<proteinExistence type="inferred from homology"/>
<dbReference type="InterPro" id="IPR022313">
    <property type="entry name" value="Phe/His_NH3-lyase_AS"/>
</dbReference>
<dbReference type="Proteomes" id="UP001501407">
    <property type="component" value="Unassembled WGS sequence"/>
</dbReference>
<organism evidence="11 12">
    <name type="scientific">Microbacterium yannicii</name>
    <dbReference type="NCBI Taxonomy" id="671622"/>
    <lineage>
        <taxon>Bacteria</taxon>
        <taxon>Bacillati</taxon>
        <taxon>Actinomycetota</taxon>
        <taxon>Actinomycetes</taxon>
        <taxon>Micrococcales</taxon>
        <taxon>Microbacteriaceae</taxon>
        <taxon>Microbacterium</taxon>
    </lineage>
</organism>
<comment type="similarity">
    <text evidence="7">Belongs to the PAL/histidase family.</text>
</comment>
<dbReference type="InterPro" id="IPR008948">
    <property type="entry name" value="L-Aspartase-like"/>
</dbReference>
<comment type="catalytic activity">
    <reaction evidence="5 8">
        <text>L-histidine = trans-urocanate + NH4(+)</text>
        <dbReference type="Rhea" id="RHEA:21232"/>
        <dbReference type="ChEBI" id="CHEBI:17771"/>
        <dbReference type="ChEBI" id="CHEBI:28938"/>
        <dbReference type="ChEBI" id="CHEBI:57595"/>
        <dbReference type="EC" id="4.3.1.3"/>
    </reaction>
</comment>
<gene>
    <name evidence="11" type="primary">hutH</name>
    <name evidence="11" type="ORF">GCM10025760_17350</name>
</gene>
<keyword evidence="4 7" id="KW-0456">Lyase</keyword>